<keyword evidence="3" id="KW-1185">Reference proteome</keyword>
<name>A0AA40G4V0_9HYME</name>
<dbReference type="Pfam" id="PF01030">
    <property type="entry name" value="Recep_L_domain"/>
    <property type="match status" value="1"/>
</dbReference>
<evidence type="ECO:0000259" key="1">
    <source>
        <dbReference type="Pfam" id="PF01030"/>
    </source>
</evidence>
<dbReference type="Gene3D" id="3.80.20.20">
    <property type="entry name" value="Receptor L-domain"/>
    <property type="match status" value="1"/>
</dbReference>
<comment type="caution">
    <text evidence="2">The sequence shown here is derived from an EMBL/GenBank/DDBJ whole genome shotgun (WGS) entry which is preliminary data.</text>
</comment>
<accession>A0AA40G4V0</accession>
<protein>
    <recommendedName>
        <fullName evidence="1">Receptor L-domain domain-containing protein</fullName>
    </recommendedName>
</protein>
<dbReference type="InterPro" id="IPR036941">
    <property type="entry name" value="Rcpt_L-dom_sf"/>
</dbReference>
<gene>
    <name evidence="2" type="ORF">K0M31_017319</name>
</gene>
<evidence type="ECO:0000313" key="2">
    <source>
        <dbReference type="EMBL" id="KAK1131016.1"/>
    </source>
</evidence>
<dbReference type="Proteomes" id="UP001177670">
    <property type="component" value="Unassembled WGS sequence"/>
</dbReference>
<dbReference type="SUPFAM" id="SSF52058">
    <property type="entry name" value="L domain-like"/>
    <property type="match status" value="1"/>
</dbReference>
<dbReference type="EMBL" id="JAHYIQ010000006">
    <property type="protein sequence ID" value="KAK1131016.1"/>
    <property type="molecule type" value="Genomic_DNA"/>
</dbReference>
<dbReference type="AlphaFoldDB" id="A0AA40G4V0"/>
<dbReference type="InterPro" id="IPR000494">
    <property type="entry name" value="Rcpt_L-dom"/>
</dbReference>
<evidence type="ECO:0000313" key="3">
    <source>
        <dbReference type="Proteomes" id="UP001177670"/>
    </source>
</evidence>
<organism evidence="2 3">
    <name type="scientific">Melipona bicolor</name>
    <dbReference type="NCBI Taxonomy" id="60889"/>
    <lineage>
        <taxon>Eukaryota</taxon>
        <taxon>Metazoa</taxon>
        <taxon>Ecdysozoa</taxon>
        <taxon>Arthropoda</taxon>
        <taxon>Hexapoda</taxon>
        <taxon>Insecta</taxon>
        <taxon>Pterygota</taxon>
        <taxon>Neoptera</taxon>
        <taxon>Endopterygota</taxon>
        <taxon>Hymenoptera</taxon>
        <taxon>Apocrita</taxon>
        <taxon>Aculeata</taxon>
        <taxon>Apoidea</taxon>
        <taxon>Anthophila</taxon>
        <taxon>Apidae</taxon>
        <taxon>Melipona</taxon>
    </lineage>
</organism>
<proteinExistence type="predicted"/>
<reference evidence="2" key="1">
    <citation type="submission" date="2021-10" db="EMBL/GenBank/DDBJ databases">
        <title>Melipona bicolor Genome sequencing and assembly.</title>
        <authorList>
            <person name="Araujo N.S."/>
            <person name="Arias M.C."/>
        </authorList>
    </citation>
    <scope>NUCLEOTIDE SEQUENCE</scope>
    <source>
        <strain evidence="2">USP_2M_L1-L4_2017</strain>
        <tissue evidence="2">Whole body</tissue>
    </source>
</reference>
<feature type="domain" description="Receptor L-domain" evidence="1">
    <location>
        <begin position="93"/>
        <end position="204"/>
    </location>
</feature>
<sequence>MYPFSPRMAIPRSDENIRRSQSKVKSAITMQRNCNNARIEDPIEIIPLTLSHFLSMMMVSDRVTYIRLPFFSVAVCQSIDIRNSVRYFSRLSGCRLVEGFVQILLIDNAEPAEYANISFPELREITGYLLFYRVKGLRSIGRLFPNLSVIRGHSLFINYALVVFEMMSLQEVGLHSLTTVVRGSVRFEKNPALCYVDTIDWDLIAKSGKGEHIIVVRPGSPRGKMRTGVKSQLLDGEASREARANRESSFHVGTTRIGRGSSMIE</sequence>